<organism evidence="3 4">
    <name type="scientific">candidate division WS6 bacterium GW2011_GWF2_39_15</name>
    <dbReference type="NCBI Taxonomy" id="1619100"/>
    <lineage>
        <taxon>Bacteria</taxon>
        <taxon>Candidatus Dojkabacteria</taxon>
    </lineage>
</organism>
<dbReference type="InterPro" id="IPR029052">
    <property type="entry name" value="Metallo-depent_PP-like"/>
</dbReference>
<sequence length="263" mass="29467">MIKVLFIGDVCGKPGREAVRKIVPDLKKKEGIDVVVTNVENSAHGRGATVETVNELMGYGVDFMTAGNHIWRRDDFNELLSGDYPVIRGLNYPDDLPGKGFGEVDLGKKGKLLVITIIGWAFMNERTLTEPFRRMEQLMKQIKRDDYAGILVDFHGESTSEKVSFGLYFDGQVSTVLGTHTHIPTADERLLPKHSSYITDVGMVGPLDSSLWVKKEIVFQQNMYPFSPRYDIEEEGPVRFDAVIVEIDGPSSSKSIKRINKTL</sequence>
<feature type="active site" description="Proton donor" evidence="1">
    <location>
        <position position="69"/>
    </location>
</feature>
<evidence type="ECO:0008006" key="5">
    <source>
        <dbReference type="Google" id="ProtNLM"/>
    </source>
</evidence>
<dbReference type="Gene3D" id="3.60.21.10">
    <property type="match status" value="1"/>
</dbReference>
<gene>
    <name evidence="3" type="ORF">UT34_C0002G0188</name>
</gene>
<dbReference type="GO" id="GO:0004113">
    <property type="term" value="F:2',3'-cyclic-nucleotide 3'-phosphodiesterase activity"/>
    <property type="evidence" value="ECO:0007669"/>
    <property type="project" value="TreeGrafter"/>
</dbReference>
<evidence type="ECO:0000256" key="2">
    <source>
        <dbReference type="PIRSR" id="PIRSR004789-51"/>
    </source>
</evidence>
<keyword evidence="2" id="KW-0479">Metal-binding</keyword>
<dbReference type="PATRIC" id="fig|1619100.3.peg.736"/>
<dbReference type="PANTHER" id="PTHR36303">
    <property type="entry name" value="2',3'-CYCLIC-NUCLEOTIDE 2'-PHOSPHODIESTERASE"/>
    <property type="match status" value="1"/>
</dbReference>
<evidence type="ECO:0000313" key="3">
    <source>
        <dbReference type="EMBL" id="KKR05681.1"/>
    </source>
</evidence>
<feature type="binding site" evidence="2">
    <location>
        <position position="155"/>
    </location>
    <ligand>
        <name>Fe cation</name>
        <dbReference type="ChEBI" id="CHEBI:24875"/>
        <label>2</label>
    </ligand>
</feature>
<comment type="caution">
    <text evidence="3">The sequence shown here is derived from an EMBL/GenBank/DDBJ whole genome shotgun (WGS) entry which is preliminary data.</text>
</comment>
<feature type="binding site" evidence="2">
    <location>
        <position position="9"/>
    </location>
    <ligand>
        <name>Fe cation</name>
        <dbReference type="ChEBI" id="CHEBI:24875"/>
        <label>1</label>
    </ligand>
</feature>
<feature type="binding site" evidence="2">
    <location>
        <position position="40"/>
    </location>
    <ligand>
        <name>Fe cation</name>
        <dbReference type="ChEBI" id="CHEBI:24875"/>
        <label>1</label>
    </ligand>
</feature>
<dbReference type="AlphaFoldDB" id="A0A0G0MYR8"/>
<dbReference type="Pfam" id="PF13277">
    <property type="entry name" value="YmdB"/>
    <property type="match status" value="1"/>
</dbReference>
<dbReference type="Proteomes" id="UP000034799">
    <property type="component" value="Unassembled WGS sequence"/>
</dbReference>
<dbReference type="SUPFAM" id="SSF56300">
    <property type="entry name" value="Metallo-dependent phosphatases"/>
    <property type="match status" value="1"/>
</dbReference>
<proteinExistence type="predicted"/>
<dbReference type="STRING" id="1619100.UT34_C0002G0188"/>
<feature type="binding site" evidence="2">
    <location>
        <position position="41"/>
    </location>
    <ligand>
        <name>Fe cation</name>
        <dbReference type="ChEBI" id="CHEBI:24875"/>
        <label>1</label>
    </ligand>
</feature>
<dbReference type="PANTHER" id="PTHR36303:SF1">
    <property type="entry name" value="2',3'-CYCLIC-NUCLEOTIDE 2'-PHOSPHODIESTERASE"/>
    <property type="match status" value="1"/>
</dbReference>
<feature type="binding site" evidence="2">
    <location>
        <position position="182"/>
    </location>
    <ligand>
        <name>Fe cation</name>
        <dbReference type="ChEBI" id="CHEBI:24875"/>
        <label>1</label>
    </ligand>
</feature>
<reference evidence="3 4" key="1">
    <citation type="journal article" date="2015" name="Nature">
        <title>rRNA introns, odd ribosomes, and small enigmatic genomes across a large radiation of phyla.</title>
        <authorList>
            <person name="Brown C.T."/>
            <person name="Hug L.A."/>
            <person name="Thomas B.C."/>
            <person name="Sharon I."/>
            <person name="Castelle C.J."/>
            <person name="Singh A."/>
            <person name="Wilkins M.J."/>
            <person name="Williams K.H."/>
            <person name="Banfield J.F."/>
        </authorList>
    </citation>
    <scope>NUCLEOTIDE SEQUENCE [LARGE SCALE GENOMIC DNA]</scope>
</reference>
<dbReference type="GO" id="GO:0046872">
    <property type="term" value="F:metal ion binding"/>
    <property type="evidence" value="ECO:0007669"/>
    <property type="project" value="UniProtKB-KW"/>
</dbReference>
<feature type="binding site" evidence="2">
    <location>
        <position position="68"/>
    </location>
    <ligand>
        <name>Fe cation</name>
        <dbReference type="ChEBI" id="CHEBI:24875"/>
        <label>2</label>
    </ligand>
</feature>
<protein>
    <recommendedName>
        <fullName evidence="5">Metallophosphoesterase</fullName>
    </recommendedName>
</protein>
<dbReference type="InterPro" id="IPR005235">
    <property type="entry name" value="YmdB-like"/>
</dbReference>
<name>A0A0G0MYR8_9BACT</name>
<evidence type="ECO:0000256" key="1">
    <source>
        <dbReference type="PIRSR" id="PIRSR004789-50"/>
    </source>
</evidence>
<dbReference type="PIRSF" id="PIRSF004789">
    <property type="entry name" value="DR1281"/>
    <property type="match status" value="1"/>
</dbReference>
<dbReference type="EMBL" id="LBWK01000002">
    <property type="protein sequence ID" value="KKR05681.1"/>
    <property type="molecule type" value="Genomic_DNA"/>
</dbReference>
<accession>A0A0G0MYR8</accession>
<evidence type="ECO:0000313" key="4">
    <source>
        <dbReference type="Proteomes" id="UP000034799"/>
    </source>
</evidence>
<feature type="binding site" evidence="2">
    <location>
        <position position="180"/>
    </location>
    <ligand>
        <name>Fe cation</name>
        <dbReference type="ChEBI" id="CHEBI:24875"/>
        <label>2</label>
    </ligand>
</feature>
<feature type="binding site" evidence="2">
    <location>
        <position position="40"/>
    </location>
    <ligand>
        <name>Fe cation</name>
        <dbReference type="ChEBI" id="CHEBI:24875"/>
        <label>2</label>
    </ligand>
</feature>